<evidence type="ECO:0008006" key="3">
    <source>
        <dbReference type="Google" id="ProtNLM"/>
    </source>
</evidence>
<proteinExistence type="predicted"/>
<dbReference type="EMBL" id="JADFTS010000006">
    <property type="protein sequence ID" value="KAF9603523.1"/>
    <property type="molecule type" value="Genomic_DNA"/>
</dbReference>
<dbReference type="Gene3D" id="3.40.50.1000">
    <property type="entry name" value="HAD superfamily/HAD-like"/>
    <property type="match status" value="1"/>
</dbReference>
<reference evidence="1 2" key="1">
    <citation type="submission" date="2020-10" db="EMBL/GenBank/DDBJ databases">
        <title>The Coptis chinensis genome and diversification of protoberbering-type alkaloids.</title>
        <authorList>
            <person name="Wang B."/>
            <person name="Shu S."/>
            <person name="Song C."/>
            <person name="Liu Y."/>
        </authorList>
    </citation>
    <scope>NUCLEOTIDE SEQUENCE [LARGE SCALE GENOMIC DNA]</scope>
    <source>
        <strain evidence="1">HL-2020</strain>
        <tissue evidence="1">Leaf</tissue>
    </source>
</reference>
<dbReference type="OrthoDB" id="1711508at2759"/>
<dbReference type="AlphaFoldDB" id="A0A835HUK2"/>
<dbReference type="InterPro" id="IPR023214">
    <property type="entry name" value="HAD_sf"/>
</dbReference>
<name>A0A835HUK2_9MAGN</name>
<comment type="caution">
    <text evidence="1">The sequence shown here is derived from an EMBL/GenBank/DDBJ whole genome shotgun (WGS) entry which is preliminary data.</text>
</comment>
<accession>A0A835HUK2</accession>
<dbReference type="Proteomes" id="UP000631114">
    <property type="component" value="Unassembled WGS sequence"/>
</dbReference>
<organism evidence="1 2">
    <name type="scientific">Coptis chinensis</name>
    <dbReference type="NCBI Taxonomy" id="261450"/>
    <lineage>
        <taxon>Eukaryota</taxon>
        <taxon>Viridiplantae</taxon>
        <taxon>Streptophyta</taxon>
        <taxon>Embryophyta</taxon>
        <taxon>Tracheophyta</taxon>
        <taxon>Spermatophyta</taxon>
        <taxon>Magnoliopsida</taxon>
        <taxon>Ranunculales</taxon>
        <taxon>Ranunculaceae</taxon>
        <taxon>Coptidoideae</taxon>
        <taxon>Coptis</taxon>
    </lineage>
</organism>
<keyword evidence="2" id="KW-1185">Reference proteome</keyword>
<gene>
    <name evidence="1" type="ORF">IFM89_036796</name>
</gene>
<sequence length="137" mass="15827">MKLSVSNFVARVPNSIPFGNRSCGFGSILFLFLSDRRVEIVFRRNVDTAVDYIMADFRHELLFCWELRKLWDKHVPSLPWEKGEYNESNTFLLDDSPYKALLNPTYLYEGDGLLALEEAIVAENSYTVALQIDLSIR</sequence>
<protein>
    <recommendedName>
        <fullName evidence="3">FCP1 homology domain-containing protein</fullName>
    </recommendedName>
</protein>
<evidence type="ECO:0000313" key="1">
    <source>
        <dbReference type="EMBL" id="KAF9603523.1"/>
    </source>
</evidence>
<evidence type="ECO:0000313" key="2">
    <source>
        <dbReference type="Proteomes" id="UP000631114"/>
    </source>
</evidence>